<comment type="caution">
    <text evidence="17">The sequence shown here is derived from an EMBL/GenBank/DDBJ whole genome shotgun (WGS) entry which is preliminary data.</text>
</comment>
<dbReference type="EC" id="6.3.2.8" evidence="3 14"/>
<dbReference type="RefSeq" id="WP_184368885.1">
    <property type="nucleotide sequence ID" value="NZ_BAAAKM010000104.1"/>
</dbReference>
<keyword evidence="8" id="KW-0067">ATP-binding</keyword>
<evidence type="ECO:0000259" key="16">
    <source>
        <dbReference type="Pfam" id="PF02875"/>
    </source>
</evidence>
<accession>A0A840WP96</accession>
<evidence type="ECO:0000256" key="12">
    <source>
        <dbReference type="ARBA" id="ARBA00023316"/>
    </source>
</evidence>
<dbReference type="Pfam" id="PF02875">
    <property type="entry name" value="Mur_ligase_C"/>
    <property type="match status" value="1"/>
</dbReference>
<keyword evidence="6" id="KW-0132">Cell division</keyword>
<dbReference type="GO" id="GO:0051301">
    <property type="term" value="P:cell division"/>
    <property type="evidence" value="ECO:0007669"/>
    <property type="project" value="UniProtKB-KW"/>
</dbReference>
<reference evidence="17 18" key="1">
    <citation type="submission" date="2020-08" db="EMBL/GenBank/DDBJ databases">
        <title>Sequencing the genomes of 1000 actinobacteria strains.</title>
        <authorList>
            <person name="Klenk H.-P."/>
        </authorList>
    </citation>
    <scope>NUCLEOTIDE SEQUENCE [LARGE SCALE GENOMIC DNA]</scope>
    <source>
        <strain evidence="17 18">DSM 44598</strain>
    </source>
</reference>
<dbReference type="GO" id="GO:0005737">
    <property type="term" value="C:cytoplasm"/>
    <property type="evidence" value="ECO:0007669"/>
    <property type="project" value="UniProtKB-SubCell"/>
</dbReference>
<comment type="catalytic activity">
    <reaction evidence="13">
        <text>UDP-N-acetyl-alpha-D-muramate + L-alanine + ATP = UDP-N-acetyl-alpha-D-muramoyl-L-alanine + ADP + phosphate + H(+)</text>
        <dbReference type="Rhea" id="RHEA:23372"/>
        <dbReference type="ChEBI" id="CHEBI:15378"/>
        <dbReference type="ChEBI" id="CHEBI:30616"/>
        <dbReference type="ChEBI" id="CHEBI:43474"/>
        <dbReference type="ChEBI" id="CHEBI:57972"/>
        <dbReference type="ChEBI" id="CHEBI:70757"/>
        <dbReference type="ChEBI" id="CHEBI:83898"/>
        <dbReference type="ChEBI" id="CHEBI:456216"/>
        <dbReference type="EC" id="6.3.2.8"/>
    </reaction>
</comment>
<dbReference type="SUPFAM" id="SSF51984">
    <property type="entry name" value="MurCD N-terminal domain"/>
    <property type="match status" value="1"/>
</dbReference>
<dbReference type="GO" id="GO:0005524">
    <property type="term" value="F:ATP binding"/>
    <property type="evidence" value="ECO:0007669"/>
    <property type="project" value="UniProtKB-KW"/>
</dbReference>
<feature type="domain" description="Mur ligase N-terminal catalytic" evidence="15">
    <location>
        <begin position="13"/>
        <end position="110"/>
    </location>
</feature>
<dbReference type="EMBL" id="JACHDO010000001">
    <property type="protein sequence ID" value="MBB5494831.1"/>
    <property type="molecule type" value="Genomic_DNA"/>
</dbReference>
<dbReference type="Gene3D" id="3.40.50.720">
    <property type="entry name" value="NAD(P)-binding Rossmann-like Domain"/>
    <property type="match status" value="1"/>
</dbReference>
<dbReference type="PANTHER" id="PTHR43445">
    <property type="entry name" value="UDP-N-ACETYLMURAMATE--L-ALANINE LIGASE-RELATED"/>
    <property type="match status" value="1"/>
</dbReference>
<keyword evidence="7" id="KW-0547">Nucleotide-binding</keyword>
<dbReference type="GO" id="GO:0008360">
    <property type="term" value="P:regulation of cell shape"/>
    <property type="evidence" value="ECO:0007669"/>
    <property type="project" value="UniProtKB-KW"/>
</dbReference>
<keyword evidence="5 17" id="KW-0436">Ligase</keyword>
<dbReference type="PANTHER" id="PTHR43445:SF3">
    <property type="entry name" value="UDP-N-ACETYLMURAMATE--L-ALANINE LIGASE"/>
    <property type="match status" value="1"/>
</dbReference>
<dbReference type="InterPro" id="IPR050061">
    <property type="entry name" value="MurCDEF_pg_biosynth"/>
</dbReference>
<dbReference type="GO" id="GO:0009252">
    <property type="term" value="P:peptidoglycan biosynthetic process"/>
    <property type="evidence" value="ECO:0007669"/>
    <property type="project" value="UniProtKB-UniRule"/>
</dbReference>
<dbReference type="AlphaFoldDB" id="A0A840WP96"/>
<evidence type="ECO:0000256" key="9">
    <source>
        <dbReference type="ARBA" id="ARBA00022960"/>
    </source>
</evidence>
<dbReference type="Proteomes" id="UP000579647">
    <property type="component" value="Unassembled WGS sequence"/>
</dbReference>
<gene>
    <name evidence="17" type="ORF">HNR07_005968</name>
</gene>
<comment type="pathway">
    <text evidence="2">Cell wall biogenesis; peptidoglycan biosynthesis.</text>
</comment>
<dbReference type="InterPro" id="IPR000713">
    <property type="entry name" value="Mur_ligase_N"/>
</dbReference>
<dbReference type="UniPathway" id="UPA00219"/>
<evidence type="ECO:0000313" key="17">
    <source>
        <dbReference type="EMBL" id="MBB5494831.1"/>
    </source>
</evidence>
<keyword evidence="11" id="KW-0131">Cell cycle</keyword>
<evidence type="ECO:0000256" key="11">
    <source>
        <dbReference type="ARBA" id="ARBA00023306"/>
    </source>
</evidence>
<evidence type="ECO:0000256" key="3">
    <source>
        <dbReference type="ARBA" id="ARBA00012211"/>
    </source>
</evidence>
<dbReference type="Gene3D" id="3.90.190.20">
    <property type="entry name" value="Mur ligase, C-terminal domain"/>
    <property type="match status" value="1"/>
</dbReference>
<keyword evidence="4" id="KW-0963">Cytoplasm</keyword>
<keyword evidence="18" id="KW-1185">Reference proteome</keyword>
<evidence type="ECO:0000256" key="5">
    <source>
        <dbReference type="ARBA" id="ARBA00022598"/>
    </source>
</evidence>
<evidence type="ECO:0000256" key="13">
    <source>
        <dbReference type="ARBA" id="ARBA00047833"/>
    </source>
</evidence>
<protein>
    <recommendedName>
        <fullName evidence="3 14">UDP-N-acetylmuramate--L-alanine ligase</fullName>
        <ecNumber evidence="3 14">6.3.2.8</ecNumber>
    </recommendedName>
</protein>
<keyword evidence="12" id="KW-0961">Cell wall biogenesis/degradation</keyword>
<comment type="subcellular location">
    <subcellularLocation>
        <location evidence="1">Cytoplasm</location>
    </subcellularLocation>
</comment>
<dbReference type="InterPro" id="IPR036565">
    <property type="entry name" value="Mur-like_cat_sf"/>
</dbReference>
<name>A0A840WP96_9ACTN</name>
<feature type="domain" description="Mur ligase C-terminal" evidence="16">
    <location>
        <begin position="300"/>
        <end position="432"/>
    </location>
</feature>
<dbReference type="NCBIfam" id="TIGR01082">
    <property type="entry name" value="murC"/>
    <property type="match status" value="1"/>
</dbReference>
<evidence type="ECO:0000256" key="2">
    <source>
        <dbReference type="ARBA" id="ARBA00004752"/>
    </source>
</evidence>
<dbReference type="Gene3D" id="3.40.1190.10">
    <property type="entry name" value="Mur-like, catalytic domain"/>
    <property type="match status" value="1"/>
</dbReference>
<dbReference type="InterPro" id="IPR036615">
    <property type="entry name" value="Mur_ligase_C_dom_sf"/>
</dbReference>
<proteinExistence type="predicted"/>
<evidence type="ECO:0000256" key="10">
    <source>
        <dbReference type="ARBA" id="ARBA00022984"/>
    </source>
</evidence>
<evidence type="ECO:0000256" key="8">
    <source>
        <dbReference type="ARBA" id="ARBA00022840"/>
    </source>
</evidence>
<evidence type="ECO:0000313" key="18">
    <source>
        <dbReference type="Proteomes" id="UP000579647"/>
    </source>
</evidence>
<evidence type="ECO:0000256" key="14">
    <source>
        <dbReference type="NCBIfam" id="TIGR01082"/>
    </source>
</evidence>
<evidence type="ECO:0000256" key="4">
    <source>
        <dbReference type="ARBA" id="ARBA00022490"/>
    </source>
</evidence>
<keyword evidence="9" id="KW-0133">Cell shape</keyword>
<dbReference type="InterPro" id="IPR005758">
    <property type="entry name" value="UDP-N-AcMur_Ala_ligase_MurC"/>
</dbReference>
<evidence type="ECO:0000256" key="6">
    <source>
        <dbReference type="ARBA" id="ARBA00022618"/>
    </source>
</evidence>
<sequence>MSHTLEPFSGRRLHFIGIGGCGMSGLALVTEALGAHVTGSDARQTIYTESLERNGTAKVVIGHDTSNVPDEPAEVVISSAIKPENIERAEAHRKGLGELHRAELLTQISELHETIAIGGAHGKSSTAALLAHVLSWCGKDPSYVVGALLRPPGVHAAAGSGGMLVIEADESDKSLLNYQVHTAVVTNVDLDHVGDGGAYQNITDVAKVLGEFAAKAEESVVSAQAAEYLRPFVPDMKVVEPELIDGEPMRFRLSGEVYEVNQPGVHQLHNAALVVEVARRQGCAAADIREALLAFPGLARRFELRGRTVSGARVYDDYAHHPVEVAAALSAARQVAGQGRVLAVFQPHLFSRTQQFQAEFLHALASADLAWVEPVYPARENPQDWLHVAKQLAADVDSRGPGMQMSVGRAQLAHQLQQEARDGDVVMLIGAGDVNALAEELVH</sequence>
<evidence type="ECO:0000259" key="15">
    <source>
        <dbReference type="Pfam" id="PF01225"/>
    </source>
</evidence>
<evidence type="ECO:0000256" key="7">
    <source>
        <dbReference type="ARBA" id="ARBA00022741"/>
    </source>
</evidence>
<dbReference type="SUPFAM" id="SSF53623">
    <property type="entry name" value="MurD-like peptide ligases, catalytic domain"/>
    <property type="match status" value="1"/>
</dbReference>
<dbReference type="GO" id="GO:0071555">
    <property type="term" value="P:cell wall organization"/>
    <property type="evidence" value="ECO:0007669"/>
    <property type="project" value="UniProtKB-KW"/>
</dbReference>
<evidence type="ECO:0000256" key="1">
    <source>
        <dbReference type="ARBA" id="ARBA00004496"/>
    </source>
</evidence>
<dbReference type="SUPFAM" id="SSF53244">
    <property type="entry name" value="MurD-like peptide ligases, peptide-binding domain"/>
    <property type="match status" value="1"/>
</dbReference>
<organism evidence="17 18">
    <name type="scientific">Nocardiopsis metallicus</name>
    <dbReference type="NCBI Taxonomy" id="179819"/>
    <lineage>
        <taxon>Bacteria</taxon>
        <taxon>Bacillati</taxon>
        <taxon>Actinomycetota</taxon>
        <taxon>Actinomycetes</taxon>
        <taxon>Streptosporangiales</taxon>
        <taxon>Nocardiopsidaceae</taxon>
        <taxon>Nocardiopsis</taxon>
    </lineage>
</organism>
<dbReference type="InterPro" id="IPR004101">
    <property type="entry name" value="Mur_ligase_C"/>
</dbReference>
<dbReference type="Pfam" id="PF01225">
    <property type="entry name" value="Mur_ligase"/>
    <property type="match status" value="1"/>
</dbReference>
<dbReference type="GO" id="GO:0008763">
    <property type="term" value="F:UDP-N-acetylmuramate-L-alanine ligase activity"/>
    <property type="evidence" value="ECO:0007669"/>
    <property type="project" value="UniProtKB-UniRule"/>
</dbReference>
<keyword evidence="10" id="KW-0573">Peptidoglycan synthesis</keyword>